<dbReference type="EMBL" id="GBRH01166970">
    <property type="protein sequence ID" value="JAE30926.1"/>
    <property type="molecule type" value="Transcribed_RNA"/>
</dbReference>
<accession>A0A0A9H7U8</accession>
<proteinExistence type="predicted"/>
<organism evidence="1">
    <name type="scientific">Arundo donax</name>
    <name type="common">Giant reed</name>
    <name type="synonym">Donax arundinaceus</name>
    <dbReference type="NCBI Taxonomy" id="35708"/>
    <lineage>
        <taxon>Eukaryota</taxon>
        <taxon>Viridiplantae</taxon>
        <taxon>Streptophyta</taxon>
        <taxon>Embryophyta</taxon>
        <taxon>Tracheophyta</taxon>
        <taxon>Spermatophyta</taxon>
        <taxon>Magnoliopsida</taxon>
        <taxon>Liliopsida</taxon>
        <taxon>Poales</taxon>
        <taxon>Poaceae</taxon>
        <taxon>PACMAD clade</taxon>
        <taxon>Arundinoideae</taxon>
        <taxon>Arundineae</taxon>
        <taxon>Arundo</taxon>
    </lineage>
</organism>
<evidence type="ECO:0000313" key="1">
    <source>
        <dbReference type="EMBL" id="JAE30926.1"/>
    </source>
</evidence>
<reference evidence="1" key="2">
    <citation type="journal article" date="2015" name="Data Brief">
        <title>Shoot transcriptome of the giant reed, Arundo donax.</title>
        <authorList>
            <person name="Barrero R.A."/>
            <person name="Guerrero F.D."/>
            <person name="Moolhuijzen P."/>
            <person name="Goolsby J.A."/>
            <person name="Tidwell J."/>
            <person name="Bellgard S.E."/>
            <person name="Bellgard M.I."/>
        </authorList>
    </citation>
    <scope>NUCLEOTIDE SEQUENCE</scope>
    <source>
        <tissue evidence="1">Shoot tissue taken approximately 20 cm above the soil surface</tissue>
    </source>
</reference>
<dbReference type="AlphaFoldDB" id="A0A0A9H7U8"/>
<reference evidence="1" key="1">
    <citation type="submission" date="2014-09" db="EMBL/GenBank/DDBJ databases">
        <authorList>
            <person name="Magalhaes I.L.F."/>
            <person name="Oliveira U."/>
            <person name="Santos F.R."/>
            <person name="Vidigal T.H.D.A."/>
            <person name="Brescovit A.D."/>
            <person name="Santos A.J."/>
        </authorList>
    </citation>
    <scope>NUCLEOTIDE SEQUENCE</scope>
    <source>
        <tissue evidence="1">Shoot tissue taken approximately 20 cm above the soil surface</tissue>
    </source>
</reference>
<name>A0A0A9H7U8_ARUDO</name>
<protein>
    <submittedName>
        <fullName evidence="1">Uncharacterized protein</fullName>
    </submittedName>
</protein>
<sequence>MLDMKHCSIGGGPCNLLTFIKVSSEDARHDEYIPDVSYLISQTGKEVIQVFEFIYYIAHPWFQKHEVSIGTQLTS</sequence>